<proteinExistence type="predicted"/>
<organism evidence="1 2">
    <name type="scientific">Duganella zoogloeoides</name>
    <dbReference type="NCBI Taxonomy" id="75659"/>
    <lineage>
        <taxon>Bacteria</taxon>
        <taxon>Pseudomonadati</taxon>
        <taxon>Pseudomonadota</taxon>
        <taxon>Betaproteobacteria</taxon>
        <taxon>Burkholderiales</taxon>
        <taxon>Oxalobacteraceae</taxon>
        <taxon>Telluria group</taxon>
        <taxon>Duganella</taxon>
    </lineage>
</organism>
<evidence type="ECO:0000313" key="2">
    <source>
        <dbReference type="Proteomes" id="UP001326110"/>
    </source>
</evidence>
<dbReference type="GeneID" id="43167038"/>
<reference evidence="1 2" key="1">
    <citation type="submission" date="2023-11" db="EMBL/GenBank/DDBJ databases">
        <title>MicrobeMod: A computational toolkit for identifying prokaryotic methylation and restriction-modification with nanopore sequencing.</title>
        <authorList>
            <person name="Crits-Christoph A."/>
            <person name="Kang S.C."/>
            <person name="Lee H."/>
            <person name="Ostrov N."/>
        </authorList>
    </citation>
    <scope>NUCLEOTIDE SEQUENCE [LARGE SCALE GENOMIC DNA]</scope>
    <source>
        <strain evidence="1 2">ATCC 25935</strain>
    </source>
</reference>
<keyword evidence="2" id="KW-1185">Reference proteome</keyword>
<protein>
    <recommendedName>
        <fullName evidence="3">Chemoreceptor glutamine deamidase CheD</fullName>
    </recommendedName>
</protein>
<dbReference type="EMBL" id="CP140152">
    <property type="protein sequence ID" value="WQH04317.1"/>
    <property type="molecule type" value="Genomic_DNA"/>
</dbReference>
<evidence type="ECO:0008006" key="3">
    <source>
        <dbReference type="Google" id="ProtNLM"/>
    </source>
</evidence>
<dbReference type="RefSeq" id="WP_154820089.1">
    <property type="nucleotide sequence ID" value="NZ_CP140152.1"/>
</dbReference>
<sequence>MIDVDQSDYRVDSPFDLSTSGLGPCIGIVVGFQGAVSMLHAPMPDAGGAENFFADLCALIPAEQRAAIRPILAGGLSTTGRSVPAHLVKTRKWVGLELQKLGFGSPHIHWGNGGPLSCHNVKTNIAKGHVEITHHELLGESTTVAVVPLW</sequence>
<evidence type="ECO:0000313" key="1">
    <source>
        <dbReference type="EMBL" id="WQH04317.1"/>
    </source>
</evidence>
<dbReference type="Proteomes" id="UP001326110">
    <property type="component" value="Chromosome"/>
</dbReference>
<name>A0ABZ0XX41_9BURK</name>
<accession>A0ABZ0XX41</accession>
<gene>
    <name evidence="1" type="ORF">SR858_25310</name>
</gene>